<feature type="transmembrane region" description="Helical" evidence="2">
    <location>
        <begin position="249"/>
        <end position="274"/>
    </location>
</feature>
<name>A0ABN2K1I4_9MICC</name>
<feature type="transmembrane region" description="Helical" evidence="2">
    <location>
        <begin position="375"/>
        <end position="396"/>
    </location>
</feature>
<feature type="transmembrane region" description="Helical" evidence="2">
    <location>
        <begin position="143"/>
        <end position="161"/>
    </location>
</feature>
<dbReference type="Pfam" id="PF07690">
    <property type="entry name" value="MFS_1"/>
    <property type="match status" value="1"/>
</dbReference>
<dbReference type="EMBL" id="BAAAOA010000003">
    <property type="protein sequence ID" value="GAA1745857.1"/>
    <property type="molecule type" value="Genomic_DNA"/>
</dbReference>
<feature type="transmembrane region" description="Helical" evidence="2">
    <location>
        <begin position="286"/>
        <end position="306"/>
    </location>
</feature>
<evidence type="ECO:0000256" key="1">
    <source>
        <dbReference type="SAM" id="MobiDB-lite"/>
    </source>
</evidence>
<keyword evidence="2" id="KW-0812">Transmembrane</keyword>
<protein>
    <submittedName>
        <fullName evidence="3">MFS transporter</fullName>
    </submittedName>
</protein>
<feature type="transmembrane region" description="Helical" evidence="2">
    <location>
        <begin position="167"/>
        <end position="187"/>
    </location>
</feature>
<dbReference type="InterPro" id="IPR011701">
    <property type="entry name" value="MFS"/>
</dbReference>
<feature type="transmembrane region" description="Helical" evidence="2">
    <location>
        <begin position="106"/>
        <end position="131"/>
    </location>
</feature>
<gene>
    <name evidence="3" type="ORF">GCM10009767_00590</name>
</gene>
<feature type="compositionally biased region" description="Low complexity" evidence="1">
    <location>
        <begin position="207"/>
        <end position="222"/>
    </location>
</feature>
<feature type="region of interest" description="Disordered" evidence="1">
    <location>
        <begin position="198"/>
        <end position="230"/>
    </location>
</feature>
<comment type="caution">
    <text evidence="3">The sequence shown here is derived from an EMBL/GenBank/DDBJ whole genome shotgun (WGS) entry which is preliminary data.</text>
</comment>
<sequence>MTGTTVDRRAATGLGPAAAGMLLVAATYGMARFGVGLFAPALGAARPDLTGVLGWAGAAQFTSYSLAAVVAARWVDRRPRAGLLLAGATAILGCLGVAVASSPVLFVAAVFIGGLGGGFASPALVPVIDAVVAPHASATAQSVVNSGTAVGVIGAGVVASTALAVGPAWVCMAMVCAVATVAAWYPVRARADLAAADRPTAAPPSAPAGTSSAADRPTAAPASVPPPTLSAAPVRASATGLVRGPWRPLVLPGAAAVVAGAGSSLVWTFGPVLITDSGAVATAGVGWLWIALGLGGALGTLTGALVRRAGIRGAWCWCAGALAVAATGVAMSAAAGTAWPAYAGMALFGAGYMGLSGVLILWARQVRPGGAGAGTSALFVALATGQALGSAGFGLAQGVAGPVVLAALAAGLCALGGLTVLLRTR</sequence>
<accession>A0ABN2K1I4</accession>
<dbReference type="RefSeq" id="WP_344118776.1">
    <property type="nucleotide sequence ID" value="NZ_BAAAOA010000003.1"/>
</dbReference>
<dbReference type="Proteomes" id="UP001501204">
    <property type="component" value="Unassembled WGS sequence"/>
</dbReference>
<dbReference type="Gene3D" id="1.20.1250.20">
    <property type="entry name" value="MFS general substrate transporter like domains"/>
    <property type="match status" value="1"/>
</dbReference>
<keyword evidence="2" id="KW-0472">Membrane</keyword>
<feature type="transmembrane region" description="Helical" evidence="2">
    <location>
        <begin position="341"/>
        <end position="363"/>
    </location>
</feature>
<dbReference type="CDD" id="cd06174">
    <property type="entry name" value="MFS"/>
    <property type="match status" value="1"/>
</dbReference>
<evidence type="ECO:0000313" key="4">
    <source>
        <dbReference type="Proteomes" id="UP001501204"/>
    </source>
</evidence>
<evidence type="ECO:0000313" key="3">
    <source>
        <dbReference type="EMBL" id="GAA1745857.1"/>
    </source>
</evidence>
<organism evidence="3 4">
    <name type="scientific">Kocuria aegyptia</name>
    <dbReference type="NCBI Taxonomy" id="330943"/>
    <lineage>
        <taxon>Bacteria</taxon>
        <taxon>Bacillati</taxon>
        <taxon>Actinomycetota</taxon>
        <taxon>Actinomycetes</taxon>
        <taxon>Micrococcales</taxon>
        <taxon>Micrococcaceae</taxon>
        <taxon>Kocuria</taxon>
    </lineage>
</organism>
<dbReference type="SUPFAM" id="SSF103473">
    <property type="entry name" value="MFS general substrate transporter"/>
    <property type="match status" value="1"/>
</dbReference>
<keyword evidence="2" id="KW-1133">Transmembrane helix</keyword>
<feature type="transmembrane region" description="Helical" evidence="2">
    <location>
        <begin position="53"/>
        <end position="75"/>
    </location>
</feature>
<feature type="transmembrane region" description="Helical" evidence="2">
    <location>
        <begin position="82"/>
        <end position="100"/>
    </location>
</feature>
<feature type="transmembrane region" description="Helical" evidence="2">
    <location>
        <begin position="313"/>
        <end position="335"/>
    </location>
</feature>
<dbReference type="InterPro" id="IPR036259">
    <property type="entry name" value="MFS_trans_sf"/>
</dbReference>
<reference evidence="3 4" key="1">
    <citation type="journal article" date="2019" name="Int. J. Syst. Evol. Microbiol.">
        <title>The Global Catalogue of Microorganisms (GCM) 10K type strain sequencing project: providing services to taxonomists for standard genome sequencing and annotation.</title>
        <authorList>
            <consortium name="The Broad Institute Genomics Platform"/>
            <consortium name="The Broad Institute Genome Sequencing Center for Infectious Disease"/>
            <person name="Wu L."/>
            <person name="Ma J."/>
        </authorList>
    </citation>
    <scope>NUCLEOTIDE SEQUENCE [LARGE SCALE GENOMIC DNA]</scope>
    <source>
        <strain evidence="3 4">JCM 14735</strain>
    </source>
</reference>
<proteinExistence type="predicted"/>
<keyword evidence="4" id="KW-1185">Reference proteome</keyword>
<evidence type="ECO:0000256" key="2">
    <source>
        <dbReference type="SAM" id="Phobius"/>
    </source>
</evidence>
<feature type="transmembrane region" description="Helical" evidence="2">
    <location>
        <begin position="402"/>
        <end position="422"/>
    </location>
</feature>